<gene>
    <name evidence="2" type="ORF">MM415A02115_0008</name>
    <name evidence="1" type="ORF">MM415B00382_0024</name>
</gene>
<proteinExistence type="predicted"/>
<organism evidence="1">
    <name type="scientific">viral metagenome</name>
    <dbReference type="NCBI Taxonomy" id="1070528"/>
    <lineage>
        <taxon>unclassified sequences</taxon>
        <taxon>metagenomes</taxon>
        <taxon>organismal metagenomes</taxon>
    </lineage>
</organism>
<dbReference type="EMBL" id="MT141542">
    <property type="protein sequence ID" value="QJA65634.1"/>
    <property type="molecule type" value="Genomic_DNA"/>
</dbReference>
<evidence type="ECO:0000313" key="2">
    <source>
        <dbReference type="EMBL" id="QJA74039.1"/>
    </source>
</evidence>
<name>A0A6M3J7H4_9ZZZZ</name>
<sequence>MTEPIDLAAWKRELRGTELTCRSATYDETRPGQMALALIAAIEQKDAALRGVRDCGHKHKCRVCIHAIDAALAITEGGKP</sequence>
<reference evidence="1" key="1">
    <citation type="submission" date="2020-03" db="EMBL/GenBank/DDBJ databases">
        <title>The deep terrestrial virosphere.</title>
        <authorList>
            <person name="Holmfeldt K."/>
            <person name="Nilsson E."/>
            <person name="Simone D."/>
            <person name="Lopez-Fernandez M."/>
            <person name="Wu X."/>
            <person name="de Brujin I."/>
            <person name="Lundin D."/>
            <person name="Andersson A."/>
            <person name="Bertilsson S."/>
            <person name="Dopson M."/>
        </authorList>
    </citation>
    <scope>NUCLEOTIDE SEQUENCE</scope>
    <source>
        <strain evidence="2">MM415A02115</strain>
        <strain evidence="1">MM415B00382</strain>
    </source>
</reference>
<accession>A0A6M3J7H4</accession>
<dbReference type="EMBL" id="MT142070">
    <property type="protein sequence ID" value="QJA74039.1"/>
    <property type="molecule type" value="Genomic_DNA"/>
</dbReference>
<evidence type="ECO:0000313" key="1">
    <source>
        <dbReference type="EMBL" id="QJA65634.1"/>
    </source>
</evidence>
<dbReference type="AlphaFoldDB" id="A0A6M3J7H4"/>
<protein>
    <submittedName>
        <fullName evidence="1">Uncharacterized protein</fullName>
    </submittedName>
</protein>